<dbReference type="OrthoDB" id="9782855at2"/>
<name>A0A1W2AT23_9BURK</name>
<dbReference type="PANTHER" id="PTHR43667:SF2">
    <property type="entry name" value="FATTY ACID C-METHYL TRANSFERASE"/>
    <property type="match status" value="1"/>
</dbReference>
<dbReference type="GO" id="GO:0008610">
    <property type="term" value="P:lipid biosynthetic process"/>
    <property type="evidence" value="ECO:0007669"/>
    <property type="project" value="InterPro"/>
</dbReference>
<dbReference type="EMBL" id="FWXJ01000010">
    <property type="protein sequence ID" value="SMC63889.1"/>
    <property type="molecule type" value="Genomic_DNA"/>
</dbReference>
<feature type="active site" evidence="6">
    <location>
        <position position="379"/>
    </location>
</feature>
<dbReference type="RefSeq" id="WP_159460880.1">
    <property type="nucleotide sequence ID" value="NZ_FWXJ01000010.1"/>
</dbReference>
<keyword evidence="8" id="KW-1185">Reference proteome</keyword>
<dbReference type="STRING" id="1938817.SAMN06296008_11076"/>
<dbReference type="SUPFAM" id="SSF53335">
    <property type="entry name" value="S-adenosyl-L-methionine-dependent methyltransferases"/>
    <property type="match status" value="1"/>
</dbReference>
<evidence type="ECO:0000256" key="3">
    <source>
        <dbReference type="ARBA" id="ARBA00022679"/>
    </source>
</evidence>
<reference evidence="7 8" key="1">
    <citation type="submission" date="2017-04" db="EMBL/GenBank/DDBJ databases">
        <authorList>
            <person name="Afonso C.L."/>
            <person name="Miller P.J."/>
            <person name="Scott M.A."/>
            <person name="Spackman E."/>
            <person name="Goraichik I."/>
            <person name="Dimitrov K.M."/>
            <person name="Suarez D.L."/>
            <person name="Swayne D.E."/>
        </authorList>
    </citation>
    <scope>NUCLEOTIDE SEQUENCE [LARGE SCALE GENOMIC DNA]</scope>
    <source>
        <strain evidence="7 8">VK13</strain>
    </source>
</reference>
<dbReference type="PIRSF" id="PIRSF003085">
    <property type="entry name" value="CMAS"/>
    <property type="match status" value="1"/>
</dbReference>
<protein>
    <submittedName>
        <fullName evidence="7">Cyclopropane-fatty-acyl-phospholipid synthase</fullName>
    </submittedName>
</protein>
<proteinExistence type="inferred from homology"/>
<dbReference type="InterPro" id="IPR003333">
    <property type="entry name" value="CMAS"/>
</dbReference>
<sequence>MSLISKKIVFSCFKKVQGGQFIFSLPDGSKHIFGQLAHDHDTPIQIKINDLKAFSLAISSGDIGVAEGFFKNFWQTDDLEKLLRLVLQNRSFFTQLIYGTWFGSLIYKLKHFLHRNTKAQSKKNIHAHYDLGNQFYGLWLDPSMMYSSALFNGNYHQPLQDAQNAKCEKILSNLEVEQGNKILEIGCGWGNFMKRANLQNVAVDGITISTEQLNYVQQELAAKGSNASFAEQNSAAILQDYRDCNHEYDGIVSIEMFEAVGEAFWPSFFKTIDRCLKPGKKAVIQTIVIDDELFPVYRTSTDFIQQYIFPGGMLPSVSAFESQVKAAGLKVKDRFYFGEDYAQTLRIWADSFNQQIDAIKALGFKDEFIRLWNFYLYYCAAGFAEKTLDVVQFTIEKPLHES</sequence>
<evidence type="ECO:0000313" key="8">
    <source>
        <dbReference type="Proteomes" id="UP000192708"/>
    </source>
</evidence>
<evidence type="ECO:0000313" key="7">
    <source>
        <dbReference type="EMBL" id="SMC63889.1"/>
    </source>
</evidence>
<keyword evidence="5" id="KW-0443">Lipid metabolism</keyword>
<evidence type="ECO:0000256" key="5">
    <source>
        <dbReference type="ARBA" id="ARBA00023098"/>
    </source>
</evidence>
<evidence type="ECO:0000256" key="4">
    <source>
        <dbReference type="ARBA" id="ARBA00022691"/>
    </source>
</evidence>
<keyword evidence="3" id="KW-0808">Transferase</keyword>
<dbReference type="InterPro" id="IPR050723">
    <property type="entry name" value="CFA/CMAS"/>
</dbReference>
<accession>A0A1W2AT23</accession>
<evidence type="ECO:0000256" key="1">
    <source>
        <dbReference type="ARBA" id="ARBA00010815"/>
    </source>
</evidence>
<gene>
    <name evidence="7" type="ORF">SAMN06296008_11076</name>
</gene>
<dbReference type="GO" id="GO:0032259">
    <property type="term" value="P:methylation"/>
    <property type="evidence" value="ECO:0007669"/>
    <property type="project" value="UniProtKB-KW"/>
</dbReference>
<dbReference type="PANTHER" id="PTHR43667">
    <property type="entry name" value="CYCLOPROPANE-FATTY-ACYL-PHOSPHOLIPID SYNTHASE"/>
    <property type="match status" value="1"/>
</dbReference>
<keyword evidence="4" id="KW-0949">S-adenosyl-L-methionine</keyword>
<dbReference type="CDD" id="cd02440">
    <property type="entry name" value="AdoMet_MTases"/>
    <property type="match status" value="1"/>
</dbReference>
<dbReference type="Proteomes" id="UP000192708">
    <property type="component" value="Unassembled WGS sequence"/>
</dbReference>
<dbReference type="InterPro" id="IPR029063">
    <property type="entry name" value="SAM-dependent_MTases_sf"/>
</dbReference>
<evidence type="ECO:0000256" key="6">
    <source>
        <dbReference type="PIRSR" id="PIRSR003085-1"/>
    </source>
</evidence>
<dbReference type="Pfam" id="PF02353">
    <property type="entry name" value="CMAS"/>
    <property type="match status" value="1"/>
</dbReference>
<evidence type="ECO:0000256" key="2">
    <source>
        <dbReference type="ARBA" id="ARBA00022603"/>
    </source>
</evidence>
<organism evidence="7 8">
    <name type="scientific">Polynucleobacter kasalickyi</name>
    <dbReference type="NCBI Taxonomy" id="1938817"/>
    <lineage>
        <taxon>Bacteria</taxon>
        <taxon>Pseudomonadati</taxon>
        <taxon>Pseudomonadota</taxon>
        <taxon>Betaproteobacteria</taxon>
        <taxon>Burkholderiales</taxon>
        <taxon>Burkholderiaceae</taxon>
        <taxon>Polynucleobacter</taxon>
    </lineage>
</organism>
<dbReference type="AlphaFoldDB" id="A0A1W2AT23"/>
<dbReference type="GO" id="GO:0008168">
    <property type="term" value="F:methyltransferase activity"/>
    <property type="evidence" value="ECO:0007669"/>
    <property type="project" value="UniProtKB-KW"/>
</dbReference>
<dbReference type="Gene3D" id="3.40.50.150">
    <property type="entry name" value="Vaccinia Virus protein VP39"/>
    <property type="match status" value="1"/>
</dbReference>
<comment type="similarity">
    <text evidence="1">Belongs to the CFA/CMAS family.</text>
</comment>
<keyword evidence="2" id="KW-0489">Methyltransferase</keyword>